<gene>
    <name evidence="3" type="ORF">MAR_027181</name>
</gene>
<organism evidence="3 4">
    <name type="scientific">Mya arenaria</name>
    <name type="common">Soft-shell clam</name>
    <dbReference type="NCBI Taxonomy" id="6604"/>
    <lineage>
        <taxon>Eukaryota</taxon>
        <taxon>Metazoa</taxon>
        <taxon>Spiralia</taxon>
        <taxon>Lophotrochozoa</taxon>
        <taxon>Mollusca</taxon>
        <taxon>Bivalvia</taxon>
        <taxon>Autobranchia</taxon>
        <taxon>Heteroconchia</taxon>
        <taxon>Euheterodonta</taxon>
        <taxon>Imparidentia</taxon>
        <taxon>Neoheterodontei</taxon>
        <taxon>Myida</taxon>
        <taxon>Myoidea</taxon>
        <taxon>Myidae</taxon>
        <taxon>Mya</taxon>
    </lineage>
</organism>
<protein>
    <submittedName>
        <fullName evidence="3">IHOG-like protein</fullName>
    </submittedName>
</protein>
<dbReference type="Pfam" id="PF00041">
    <property type="entry name" value="fn3"/>
    <property type="match status" value="1"/>
</dbReference>
<dbReference type="PANTHER" id="PTHR13817:SF166">
    <property type="entry name" value="NEURONAL IGCAM-RELATED"/>
    <property type="match status" value="1"/>
</dbReference>
<dbReference type="InterPro" id="IPR003961">
    <property type="entry name" value="FN3_dom"/>
</dbReference>
<dbReference type="SMART" id="SM00060">
    <property type="entry name" value="FN3"/>
    <property type="match status" value="1"/>
</dbReference>
<dbReference type="CDD" id="cd00063">
    <property type="entry name" value="FN3"/>
    <property type="match status" value="2"/>
</dbReference>
<dbReference type="SUPFAM" id="SSF49265">
    <property type="entry name" value="Fibronectin type III"/>
    <property type="match status" value="1"/>
</dbReference>
<keyword evidence="1" id="KW-0677">Repeat</keyword>
<evidence type="ECO:0000313" key="4">
    <source>
        <dbReference type="Proteomes" id="UP001164746"/>
    </source>
</evidence>
<reference evidence="3" key="1">
    <citation type="submission" date="2022-11" db="EMBL/GenBank/DDBJ databases">
        <title>Centuries of genome instability and evolution in soft-shell clam transmissible cancer (bioRxiv).</title>
        <authorList>
            <person name="Hart S.F.M."/>
            <person name="Yonemitsu M.A."/>
            <person name="Giersch R.M."/>
            <person name="Beal B.F."/>
            <person name="Arriagada G."/>
            <person name="Davis B.W."/>
            <person name="Ostrander E.A."/>
            <person name="Goff S.P."/>
            <person name="Metzger M.J."/>
        </authorList>
    </citation>
    <scope>NUCLEOTIDE SEQUENCE</scope>
    <source>
        <strain evidence="3">MELC-2E11</strain>
        <tissue evidence="3">Siphon/mantle</tissue>
    </source>
</reference>
<dbReference type="InterPro" id="IPR036116">
    <property type="entry name" value="FN3_sf"/>
</dbReference>
<evidence type="ECO:0000313" key="3">
    <source>
        <dbReference type="EMBL" id="WAR13001.1"/>
    </source>
</evidence>
<dbReference type="Gene3D" id="2.60.40.10">
    <property type="entry name" value="Immunoglobulins"/>
    <property type="match status" value="3"/>
</dbReference>
<dbReference type="InterPro" id="IPR050964">
    <property type="entry name" value="Striated_Muscle_Regulatory"/>
</dbReference>
<dbReference type="InterPro" id="IPR013783">
    <property type="entry name" value="Ig-like_fold"/>
</dbReference>
<dbReference type="PANTHER" id="PTHR13817">
    <property type="entry name" value="TITIN"/>
    <property type="match status" value="1"/>
</dbReference>
<keyword evidence="4" id="KW-1185">Reference proteome</keyword>
<feature type="domain" description="Fibronectin type-III" evidence="2">
    <location>
        <begin position="81"/>
        <end position="187"/>
    </location>
</feature>
<dbReference type="Proteomes" id="UP001164746">
    <property type="component" value="Chromosome 8"/>
</dbReference>
<dbReference type="EMBL" id="CP111019">
    <property type="protein sequence ID" value="WAR13001.1"/>
    <property type="molecule type" value="Genomic_DNA"/>
</dbReference>
<proteinExistence type="predicted"/>
<name>A0ABY7F0V2_MYAAR</name>
<accession>A0ABY7F0V2</accession>
<dbReference type="SUPFAM" id="SSF48726">
    <property type="entry name" value="Immunoglobulin"/>
    <property type="match status" value="1"/>
</dbReference>
<dbReference type="PROSITE" id="PS50853">
    <property type="entry name" value="FN3"/>
    <property type="match status" value="1"/>
</dbReference>
<sequence>MTVEDEGTYMCKANNGLNALQLDGLKVLMLKVSGNRLYIAHAEARHKGLYQCFAENRVGLTHAELLVNVDITIRDTVKLVPPSIPEVKQLSDQSVMLNWTVPENKGPEIAFFRVQYKWLLSMSKDSKLKDNDNRWKTPDVEINSHVRQFEVSGLKSRGTYKFCIAAVYSNNDNAYSDYHIPEDALASSPIEGFYIYYKPYHSSEPFQNVTLLEPSVRAHLLQDVMLGTEYLIKMQSFNAAGNRSFSNQAVMKTEGESSENPDIIILPPPMTKYPPTARTMMMENPTRMRAVRHVSQAARCCT</sequence>
<evidence type="ECO:0000259" key="2">
    <source>
        <dbReference type="PROSITE" id="PS50853"/>
    </source>
</evidence>
<evidence type="ECO:0000256" key="1">
    <source>
        <dbReference type="ARBA" id="ARBA00022737"/>
    </source>
</evidence>
<dbReference type="InterPro" id="IPR036179">
    <property type="entry name" value="Ig-like_dom_sf"/>
</dbReference>